<accession>A0A1D9MFF5</accession>
<protein>
    <submittedName>
        <fullName evidence="1">Uncharacterized protein</fullName>
    </submittedName>
</protein>
<dbReference type="RefSeq" id="WP_071166863.1">
    <property type="nucleotide sequence ID" value="NZ_CP017781.1"/>
</dbReference>
<dbReference type="Proteomes" id="UP000176562">
    <property type="component" value="Chromosome"/>
</dbReference>
<dbReference type="EMBL" id="CP017781">
    <property type="protein sequence ID" value="AOZ70508.1"/>
    <property type="molecule type" value="Genomic_DNA"/>
</dbReference>
<organism evidence="1 2">
    <name type="scientific">Rhodobacter xanthinilyticus</name>
    <dbReference type="NCBI Taxonomy" id="1850250"/>
    <lineage>
        <taxon>Bacteria</taxon>
        <taxon>Pseudomonadati</taxon>
        <taxon>Pseudomonadota</taxon>
        <taxon>Alphaproteobacteria</taxon>
        <taxon>Rhodobacterales</taxon>
        <taxon>Rhodobacter group</taxon>
        <taxon>Rhodobacter</taxon>
    </lineage>
</organism>
<evidence type="ECO:0000313" key="1">
    <source>
        <dbReference type="EMBL" id="AOZ70508.1"/>
    </source>
</evidence>
<dbReference type="AlphaFoldDB" id="A0A1D9MFF5"/>
<reference evidence="1 2" key="1">
    <citation type="submission" date="2016-10" db="EMBL/GenBank/DDBJ databases">
        <title>Rhodobacter sp. LPB0142, isolated from sea water.</title>
        <authorList>
            <person name="Kim E."/>
            <person name="Yi H."/>
        </authorList>
    </citation>
    <scope>NUCLEOTIDE SEQUENCE [LARGE SCALE GENOMIC DNA]</scope>
    <source>
        <strain evidence="1 2">LPB0142</strain>
    </source>
</reference>
<dbReference type="KEGG" id="rhp:LPB142_15170"/>
<evidence type="ECO:0000313" key="2">
    <source>
        <dbReference type="Proteomes" id="UP000176562"/>
    </source>
</evidence>
<name>A0A1D9MFF5_9RHOB</name>
<proteinExistence type="predicted"/>
<gene>
    <name evidence="1" type="ORF">LPB142_15170</name>
</gene>
<keyword evidence="2" id="KW-1185">Reference proteome</keyword>
<sequence>MLQDTNWIKAGRLYAGARPVGALFPLESAMDEIGRAARDIAFCEAAEAIALNRISALKEMIAACEAEIMLQDDDVAAELQSASESLREELASFEGTLPLELDFHADQRDQAVVRIIAAQKRLRGFIARTDQDVELFDPALTREEAVTLAEAALARAPEEIVLSARAEARARVAGAPIPMPEGEGYHFTQPEGWTAWLATRLAASAGVTLRRAGAR</sequence>